<dbReference type="EMBL" id="CAKKNE010000001">
    <property type="protein sequence ID" value="CAH0365194.1"/>
    <property type="molecule type" value="Genomic_DNA"/>
</dbReference>
<keyword evidence="3" id="KW-1185">Reference proteome</keyword>
<evidence type="ECO:0000256" key="1">
    <source>
        <dbReference type="SAM" id="MobiDB-lite"/>
    </source>
</evidence>
<feature type="region of interest" description="Disordered" evidence="1">
    <location>
        <begin position="321"/>
        <end position="341"/>
    </location>
</feature>
<feature type="region of interest" description="Disordered" evidence="1">
    <location>
        <begin position="24"/>
        <end position="49"/>
    </location>
</feature>
<sequence length="396" mass="42443">MTMAIAVPTATAIDELSVGRGELVRDEAPSPASRRSQGTTRSGRSVASIPSKFPTAVPVAAVGPDLGFGSTAIRGWVASTSDPTPGPYQPVTTLIHRGGSVSCKGSGGFCSGTVRPTFAPRHLRETPAPGFCGVAEAAPPPEKVERETGNFIKPTVERGRVDAAFGRDEKVPGPGQYVTTAARNITNYRAAFSSTSSRHKYQSFGPAPGAYDPSWRAYDAHGRDLAPKWSRSHTKRGNAPAPSYESSVDRAYLKALAIPGNEIVVPPTHVALKYENMRQAQRKQPGPEYDAIAGFNASRLDQAKATRAAWKHTLGADRWGRSQGRITHTPTPGPGWYDVGGTAARSRRRTALSSSFVSKTERKFLPKGSDAPGPAYYAPRRNRDSSFVLNDTGRWV</sequence>
<accession>A0A8J2SBB5</accession>
<gene>
    <name evidence="2" type="ORF">PECAL_1P16200</name>
</gene>
<dbReference type="Proteomes" id="UP000789595">
    <property type="component" value="Unassembled WGS sequence"/>
</dbReference>
<feature type="region of interest" description="Disordered" evidence="1">
    <location>
        <begin position="364"/>
        <end position="383"/>
    </location>
</feature>
<comment type="caution">
    <text evidence="2">The sequence shown here is derived from an EMBL/GenBank/DDBJ whole genome shotgun (WGS) entry which is preliminary data.</text>
</comment>
<evidence type="ECO:0000313" key="2">
    <source>
        <dbReference type="EMBL" id="CAH0365194.1"/>
    </source>
</evidence>
<name>A0A8J2SBB5_9STRA</name>
<proteinExistence type="predicted"/>
<dbReference type="AlphaFoldDB" id="A0A8J2SBB5"/>
<protein>
    <submittedName>
        <fullName evidence="2">Uncharacterized protein</fullName>
    </submittedName>
</protein>
<evidence type="ECO:0000313" key="3">
    <source>
        <dbReference type="Proteomes" id="UP000789595"/>
    </source>
</evidence>
<reference evidence="2" key="1">
    <citation type="submission" date="2021-11" db="EMBL/GenBank/DDBJ databases">
        <authorList>
            <consortium name="Genoscope - CEA"/>
            <person name="William W."/>
        </authorList>
    </citation>
    <scope>NUCLEOTIDE SEQUENCE</scope>
</reference>
<feature type="compositionally biased region" description="Low complexity" evidence="1">
    <location>
        <begin position="33"/>
        <end position="45"/>
    </location>
</feature>
<organism evidence="2 3">
    <name type="scientific">Pelagomonas calceolata</name>
    <dbReference type="NCBI Taxonomy" id="35677"/>
    <lineage>
        <taxon>Eukaryota</taxon>
        <taxon>Sar</taxon>
        <taxon>Stramenopiles</taxon>
        <taxon>Ochrophyta</taxon>
        <taxon>Pelagophyceae</taxon>
        <taxon>Pelagomonadales</taxon>
        <taxon>Pelagomonadaceae</taxon>
        <taxon>Pelagomonas</taxon>
    </lineage>
</organism>